<keyword evidence="1" id="KW-1133">Transmembrane helix</keyword>
<evidence type="ECO:0000256" key="1">
    <source>
        <dbReference type="SAM" id="Phobius"/>
    </source>
</evidence>
<dbReference type="PANTHER" id="PTHR33116">
    <property type="entry name" value="REVERSE TRANSCRIPTASE ZINC-BINDING DOMAIN-CONTAINING PROTEIN-RELATED-RELATED"/>
    <property type="match status" value="1"/>
</dbReference>
<sequence length="207" mass="23799">MQVYEVVVGAKLNVSNRTCLAVDELGDLESPGSVSHEWVRILRIDFDPELSGRTVGEKTEAKVKQKLGLWHMHSLSMGGHIMIVKVVLLSVLLYTPLVFPPSKRVTHRIQRAMCIFFWGFRWEKVAWKTLYKDRRAGGRGMPDILLFLWAKYTSLICKLLMDAESKTACLVRYFAEHILGHWAVFTPTNHGLWIYETLNQCCRAYSL</sequence>
<keyword evidence="1" id="KW-0472">Membrane</keyword>
<dbReference type="PANTHER" id="PTHR33116:SF78">
    <property type="entry name" value="OS12G0587133 PROTEIN"/>
    <property type="match status" value="1"/>
</dbReference>
<keyword evidence="3" id="KW-1185">Reference proteome</keyword>
<evidence type="ECO:0000313" key="2">
    <source>
        <dbReference type="EMBL" id="KYO40124.1"/>
    </source>
</evidence>
<reference evidence="2 3" key="1">
    <citation type="journal article" date="2012" name="Genome Biol.">
        <title>Sequencing three crocodilian genomes to illuminate the evolution of archosaurs and amniotes.</title>
        <authorList>
            <person name="St John J.A."/>
            <person name="Braun E.L."/>
            <person name="Isberg S.R."/>
            <person name="Miles L.G."/>
            <person name="Chong A.Y."/>
            <person name="Gongora J."/>
            <person name="Dalzell P."/>
            <person name="Moran C."/>
            <person name="Bed'hom B."/>
            <person name="Abzhanov A."/>
            <person name="Burgess S.C."/>
            <person name="Cooksey A.M."/>
            <person name="Castoe T.A."/>
            <person name="Crawford N.G."/>
            <person name="Densmore L.D."/>
            <person name="Drew J.C."/>
            <person name="Edwards S.V."/>
            <person name="Faircloth B.C."/>
            <person name="Fujita M.K."/>
            <person name="Greenwold M.J."/>
            <person name="Hoffmann F.G."/>
            <person name="Howard J.M."/>
            <person name="Iguchi T."/>
            <person name="Janes D.E."/>
            <person name="Khan S.Y."/>
            <person name="Kohno S."/>
            <person name="de Koning A.J."/>
            <person name="Lance S.L."/>
            <person name="McCarthy F.M."/>
            <person name="McCormack J.E."/>
            <person name="Merchant M.E."/>
            <person name="Peterson D.G."/>
            <person name="Pollock D.D."/>
            <person name="Pourmand N."/>
            <person name="Raney B.J."/>
            <person name="Roessler K.A."/>
            <person name="Sanford J.R."/>
            <person name="Sawyer R.H."/>
            <person name="Schmidt C.J."/>
            <person name="Triplett E.W."/>
            <person name="Tuberville T.D."/>
            <person name="Venegas-Anaya M."/>
            <person name="Howard J.T."/>
            <person name="Jarvis E.D."/>
            <person name="Guillette L.J.Jr."/>
            <person name="Glenn T.C."/>
            <person name="Green R.E."/>
            <person name="Ray D.A."/>
        </authorList>
    </citation>
    <scope>NUCLEOTIDE SEQUENCE [LARGE SCALE GENOMIC DNA]</scope>
    <source>
        <strain evidence="2">KSC_2009_1</strain>
    </source>
</reference>
<dbReference type="Proteomes" id="UP000050525">
    <property type="component" value="Unassembled WGS sequence"/>
</dbReference>
<protein>
    <recommendedName>
        <fullName evidence="4">Reverse transcriptase zinc-binding domain-containing protein</fullName>
    </recommendedName>
</protein>
<gene>
    <name evidence="2" type="ORF">Y1Q_0013311</name>
</gene>
<accession>A0A151NTN7</accession>
<dbReference type="AlphaFoldDB" id="A0A151NTN7"/>
<dbReference type="EMBL" id="AKHW03002077">
    <property type="protein sequence ID" value="KYO40124.1"/>
    <property type="molecule type" value="Genomic_DNA"/>
</dbReference>
<feature type="transmembrane region" description="Helical" evidence="1">
    <location>
        <begin position="77"/>
        <end position="99"/>
    </location>
</feature>
<name>A0A151NTN7_ALLMI</name>
<proteinExistence type="predicted"/>
<keyword evidence="1" id="KW-0812">Transmembrane</keyword>
<evidence type="ECO:0000313" key="3">
    <source>
        <dbReference type="Proteomes" id="UP000050525"/>
    </source>
</evidence>
<comment type="caution">
    <text evidence="2">The sequence shown here is derived from an EMBL/GenBank/DDBJ whole genome shotgun (WGS) entry which is preliminary data.</text>
</comment>
<organism evidence="2 3">
    <name type="scientific">Alligator mississippiensis</name>
    <name type="common">American alligator</name>
    <dbReference type="NCBI Taxonomy" id="8496"/>
    <lineage>
        <taxon>Eukaryota</taxon>
        <taxon>Metazoa</taxon>
        <taxon>Chordata</taxon>
        <taxon>Craniata</taxon>
        <taxon>Vertebrata</taxon>
        <taxon>Euteleostomi</taxon>
        <taxon>Archelosauria</taxon>
        <taxon>Archosauria</taxon>
        <taxon>Crocodylia</taxon>
        <taxon>Alligatoridae</taxon>
        <taxon>Alligatorinae</taxon>
        <taxon>Alligator</taxon>
    </lineage>
</organism>
<evidence type="ECO:0008006" key="4">
    <source>
        <dbReference type="Google" id="ProtNLM"/>
    </source>
</evidence>